<keyword evidence="3" id="KW-1185">Reference proteome</keyword>
<protein>
    <recommendedName>
        <fullName evidence="4">Secreted protein</fullName>
    </recommendedName>
</protein>
<feature type="chain" id="PRO_5007855784" description="Secreted protein" evidence="1">
    <location>
        <begin position="21"/>
        <end position="70"/>
    </location>
</feature>
<gene>
    <name evidence="2" type="ORF">LAESUDRAFT_731006</name>
</gene>
<evidence type="ECO:0008006" key="4">
    <source>
        <dbReference type="Google" id="ProtNLM"/>
    </source>
</evidence>
<dbReference type="AlphaFoldDB" id="A0A165BT18"/>
<accession>A0A165BT18</accession>
<organism evidence="2 3">
    <name type="scientific">Laetiporus sulphureus 93-53</name>
    <dbReference type="NCBI Taxonomy" id="1314785"/>
    <lineage>
        <taxon>Eukaryota</taxon>
        <taxon>Fungi</taxon>
        <taxon>Dikarya</taxon>
        <taxon>Basidiomycota</taxon>
        <taxon>Agaricomycotina</taxon>
        <taxon>Agaricomycetes</taxon>
        <taxon>Polyporales</taxon>
        <taxon>Laetiporus</taxon>
    </lineage>
</organism>
<proteinExistence type="predicted"/>
<name>A0A165BT18_9APHY</name>
<feature type="signal peptide" evidence="1">
    <location>
        <begin position="1"/>
        <end position="20"/>
    </location>
</feature>
<evidence type="ECO:0000313" key="2">
    <source>
        <dbReference type="EMBL" id="KZT01596.1"/>
    </source>
</evidence>
<dbReference type="Proteomes" id="UP000076871">
    <property type="component" value="Unassembled WGS sequence"/>
</dbReference>
<keyword evidence="1" id="KW-0732">Signal</keyword>
<evidence type="ECO:0000256" key="1">
    <source>
        <dbReference type="SAM" id="SignalP"/>
    </source>
</evidence>
<reference evidence="2 3" key="1">
    <citation type="journal article" date="2016" name="Mol. Biol. Evol.">
        <title>Comparative Genomics of Early-Diverging Mushroom-Forming Fungi Provides Insights into the Origins of Lignocellulose Decay Capabilities.</title>
        <authorList>
            <person name="Nagy L.G."/>
            <person name="Riley R."/>
            <person name="Tritt A."/>
            <person name="Adam C."/>
            <person name="Daum C."/>
            <person name="Floudas D."/>
            <person name="Sun H."/>
            <person name="Yadav J.S."/>
            <person name="Pangilinan J."/>
            <person name="Larsson K.H."/>
            <person name="Matsuura K."/>
            <person name="Barry K."/>
            <person name="Labutti K."/>
            <person name="Kuo R."/>
            <person name="Ohm R.A."/>
            <person name="Bhattacharya S.S."/>
            <person name="Shirouzu T."/>
            <person name="Yoshinaga Y."/>
            <person name="Martin F.M."/>
            <person name="Grigoriev I.V."/>
            <person name="Hibbett D.S."/>
        </authorList>
    </citation>
    <scope>NUCLEOTIDE SEQUENCE [LARGE SCALE GENOMIC DNA]</scope>
    <source>
        <strain evidence="2 3">93-53</strain>
    </source>
</reference>
<sequence length="70" mass="7494">MRPALSASLPPLLSFSSALALQPPSSSSPPPDARELQLHPHLVPLCTNTIHDSITFRRASAPCTPPHTPY</sequence>
<dbReference type="GeneID" id="63826981"/>
<dbReference type="EMBL" id="KV427662">
    <property type="protein sequence ID" value="KZT01596.1"/>
    <property type="molecule type" value="Genomic_DNA"/>
</dbReference>
<dbReference type="InParanoid" id="A0A165BT18"/>
<evidence type="ECO:0000313" key="3">
    <source>
        <dbReference type="Proteomes" id="UP000076871"/>
    </source>
</evidence>
<dbReference type="RefSeq" id="XP_040759336.1">
    <property type="nucleotide sequence ID" value="XM_040909952.1"/>
</dbReference>